<proteinExistence type="predicted"/>
<gene>
    <name evidence="2" type="ORF">GCM10009680_43560</name>
</gene>
<feature type="region of interest" description="Disordered" evidence="1">
    <location>
        <begin position="1"/>
        <end position="23"/>
    </location>
</feature>
<organism evidence="2 3">
    <name type="scientific">Streptomyces yatensis</name>
    <dbReference type="NCBI Taxonomy" id="155177"/>
    <lineage>
        <taxon>Bacteria</taxon>
        <taxon>Bacillati</taxon>
        <taxon>Actinomycetota</taxon>
        <taxon>Actinomycetes</taxon>
        <taxon>Kitasatosporales</taxon>
        <taxon>Streptomycetaceae</taxon>
        <taxon>Streptomyces</taxon>
        <taxon>Streptomyces violaceusniger group</taxon>
    </lineage>
</organism>
<dbReference type="EMBL" id="BAAALR010000050">
    <property type="protein sequence ID" value="GAA1698597.1"/>
    <property type="molecule type" value="Genomic_DNA"/>
</dbReference>
<dbReference type="Proteomes" id="UP001499947">
    <property type="component" value="Unassembled WGS sequence"/>
</dbReference>
<evidence type="ECO:0000313" key="2">
    <source>
        <dbReference type="EMBL" id="GAA1698597.1"/>
    </source>
</evidence>
<evidence type="ECO:0000256" key="1">
    <source>
        <dbReference type="SAM" id="MobiDB-lite"/>
    </source>
</evidence>
<comment type="caution">
    <text evidence="2">The sequence shown here is derived from an EMBL/GenBank/DDBJ whole genome shotgun (WGS) entry which is preliminary data.</text>
</comment>
<protein>
    <submittedName>
        <fullName evidence="2">Uncharacterized protein</fullName>
    </submittedName>
</protein>
<name>A0ABP4U3K3_9ACTN</name>
<feature type="compositionally biased region" description="Pro residues" evidence="1">
    <location>
        <begin position="1"/>
        <end position="17"/>
    </location>
</feature>
<reference evidence="3" key="1">
    <citation type="journal article" date="2019" name="Int. J. Syst. Evol. Microbiol.">
        <title>The Global Catalogue of Microorganisms (GCM) 10K type strain sequencing project: providing services to taxonomists for standard genome sequencing and annotation.</title>
        <authorList>
            <consortium name="The Broad Institute Genomics Platform"/>
            <consortium name="The Broad Institute Genome Sequencing Center for Infectious Disease"/>
            <person name="Wu L."/>
            <person name="Ma J."/>
        </authorList>
    </citation>
    <scope>NUCLEOTIDE SEQUENCE [LARGE SCALE GENOMIC DNA]</scope>
    <source>
        <strain evidence="3">JCM 13244</strain>
    </source>
</reference>
<evidence type="ECO:0000313" key="3">
    <source>
        <dbReference type="Proteomes" id="UP001499947"/>
    </source>
</evidence>
<accession>A0ABP4U3K3</accession>
<sequence length="113" mass="12109">MPVPPAPTPAAPTPPDPAARHQPQPLVARAEGAALGDEVPREIVDSFQSYAADMGTSSLADREANRPLPASMAGPWGPVASARHRSGVIWRQAALRPCRRVWRYGRENTLSPP</sequence>
<keyword evidence="3" id="KW-1185">Reference proteome</keyword>